<keyword evidence="1" id="KW-1133">Transmembrane helix</keyword>
<evidence type="ECO:0000313" key="3">
    <source>
        <dbReference type="Proteomes" id="UP000537131"/>
    </source>
</evidence>
<keyword evidence="1" id="KW-0472">Membrane</keyword>
<accession>A0A7Y0EEM1</accession>
<keyword evidence="3" id="KW-1185">Reference proteome</keyword>
<comment type="caution">
    <text evidence="2">The sequence shown here is derived from an EMBL/GenBank/DDBJ whole genome shotgun (WGS) entry which is preliminary data.</text>
</comment>
<evidence type="ECO:0000313" key="2">
    <source>
        <dbReference type="EMBL" id="NMM61978.1"/>
    </source>
</evidence>
<keyword evidence="1" id="KW-0812">Transmembrane</keyword>
<dbReference type="AlphaFoldDB" id="A0A7Y0EEM1"/>
<protein>
    <submittedName>
        <fullName evidence="2">Uncharacterized protein</fullName>
    </submittedName>
</protein>
<dbReference type="RefSeq" id="WP_169296578.1">
    <property type="nucleotide sequence ID" value="NZ_JABBNI010000009.1"/>
</dbReference>
<feature type="transmembrane region" description="Helical" evidence="1">
    <location>
        <begin position="29"/>
        <end position="52"/>
    </location>
</feature>
<reference evidence="2 3" key="1">
    <citation type="submission" date="2020-06" db="EMBL/GenBank/DDBJ databases">
        <title>Complete Genome Sequence of Clostridium muelleri sp. nov. P21T, an Acid-Alcohol Producing Acetogen Isolated from Old Hay.</title>
        <authorList>
            <person name="Duncan K.E."/>
            <person name="Tanner R.S."/>
        </authorList>
    </citation>
    <scope>NUCLEOTIDE SEQUENCE [LARGE SCALE GENOMIC DNA]</scope>
    <source>
        <strain evidence="2 3">P21</strain>
    </source>
</reference>
<organism evidence="2 3">
    <name type="scientific">Clostridium muellerianum</name>
    <dbReference type="NCBI Taxonomy" id="2716538"/>
    <lineage>
        <taxon>Bacteria</taxon>
        <taxon>Bacillati</taxon>
        <taxon>Bacillota</taxon>
        <taxon>Clostridia</taxon>
        <taxon>Eubacteriales</taxon>
        <taxon>Clostridiaceae</taxon>
        <taxon>Clostridium</taxon>
    </lineage>
</organism>
<dbReference type="Proteomes" id="UP000537131">
    <property type="component" value="Unassembled WGS sequence"/>
</dbReference>
<evidence type="ECO:0000256" key="1">
    <source>
        <dbReference type="SAM" id="Phobius"/>
    </source>
</evidence>
<dbReference type="EMBL" id="JABBNI010000009">
    <property type="protein sequence ID" value="NMM61978.1"/>
    <property type="molecule type" value="Genomic_DNA"/>
</dbReference>
<proteinExistence type="predicted"/>
<gene>
    <name evidence="2" type="ORF">HBE96_04585</name>
</gene>
<name>A0A7Y0EEM1_9CLOT</name>
<feature type="transmembrane region" description="Helical" evidence="1">
    <location>
        <begin position="90"/>
        <end position="108"/>
    </location>
</feature>
<sequence>MSTEKKPTKWGEKYIKKPPKIKRKIRKKWHAYLIGYIIGYIISLCVTGVPSVDYLIPFKYDVILLCAIIGESLTAPPVDIKDTLSPRWRGFVFGVVLSALSVVFLIVMHILETYNIVTNIYPFIGIFGLLKKS</sequence>